<evidence type="ECO:0000256" key="1">
    <source>
        <dbReference type="SAM" id="MobiDB-lite"/>
    </source>
</evidence>
<dbReference type="EMBL" id="CP053892">
    <property type="protein sequence ID" value="QKG24026.1"/>
    <property type="molecule type" value="Genomic_DNA"/>
</dbReference>
<organism evidence="2 3">
    <name type="scientific">Actinomadura verrucosospora</name>
    <dbReference type="NCBI Taxonomy" id="46165"/>
    <lineage>
        <taxon>Bacteria</taxon>
        <taxon>Bacillati</taxon>
        <taxon>Actinomycetota</taxon>
        <taxon>Actinomycetes</taxon>
        <taxon>Streptosporangiales</taxon>
        <taxon>Thermomonosporaceae</taxon>
        <taxon>Actinomadura</taxon>
    </lineage>
</organism>
<protein>
    <submittedName>
        <fullName evidence="2">LPXTG-motif cell wall anchor domain-containing protein</fullName>
    </submittedName>
</protein>
<feature type="compositionally biased region" description="Low complexity" evidence="1">
    <location>
        <begin position="139"/>
        <end position="157"/>
    </location>
</feature>
<dbReference type="AlphaFoldDB" id="A0A7D3ZZA1"/>
<evidence type="ECO:0000313" key="2">
    <source>
        <dbReference type="EMBL" id="QKG24026.1"/>
    </source>
</evidence>
<proteinExistence type="predicted"/>
<reference evidence="2 3" key="1">
    <citation type="submission" date="2020-05" db="EMBL/GenBank/DDBJ databases">
        <title>Actinomadura verrucosospora NRRL-B18236 (PFL_A860) Genome sequencing and assembly.</title>
        <authorList>
            <person name="Samborskyy M."/>
        </authorList>
    </citation>
    <scope>NUCLEOTIDE SEQUENCE [LARGE SCALE GENOMIC DNA]</scope>
    <source>
        <strain evidence="2 3">NRRL:B18236</strain>
    </source>
</reference>
<dbReference type="SUPFAM" id="SSF53474">
    <property type="entry name" value="alpha/beta-Hydrolases"/>
    <property type="match status" value="1"/>
</dbReference>
<feature type="region of interest" description="Disordered" evidence="1">
    <location>
        <begin position="133"/>
        <end position="191"/>
    </location>
</feature>
<dbReference type="InterPro" id="IPR029058">
    <property type="entry name" value="AB_hydrolase_fold"/>
</dbReference>
<keyword evidence="3" id="KW-1185">Reference proteome</keyword>
<dbReference type="Proteomes" id="UP000501240">
    <property type="component" value="Chromosome"/>
</dbReference>
<evidence type="ECO:0000313" key="3">
    <source>
        <dbReference type="Proteomes" id="UP000501240"/>
    </source>
</evidence>
<sequence length="191" mass="19671">MSAAAAVAPVVAPARAARAVERRAGRDRAWSGPAQELADRLDLGALAGDIAARDVPLLLVGGGRDRVVPAGEVTAFRDVLQRRGAGAVETATFRMGHALAAEPGTEPRPPITDAVRVDGLLTDWFRERLADVRAEPDQDAVPADAVPADAVPADAVPGDSAHADPESVDAEPVDTTAVDTAPYPAPARAAR</sequence>
<gene>
    <name evidence="2" type="ORF">ACTIVE_5669</name>
</gene>
<accession>A0A7D3ZZA1</accession>
<name>A0A7D3ZZA1_ACTVE</name>
<dbReference type="Gene3D" id="3.40.50.1820">
    <property type="entry name" value="alpha/beta hydrolase"/>
    <property type="match status" value="1"/>
</dbReference>